<keyword evidence="1" id="KW-0863">Zinc-finger</keyword>
<dbReference type="Pfam" id="PF00320">
    <property type="entry name" value="GATA"/>
    <property type="match status" value="1"/>
</dbReference>
<feature type="region of interest" description="Disordered" evidence="2">
    <location>
        <begin position="75"/>
        <end position="127"/>
    </location>
</feature>
<reference evidence="4" key="1">
    <citation type="submission" date="2020-05" db="EMBL/GenBank/DDBJ databases">
        <title>Phylogenomic resolution of chytrid fungi.</title>
        <authorList>
            <person name="Stajich J.E."/>
            <person name="Amses K."/>
            <person name="Simmons R."/>
            <person name="Seto K."/>
            <person name="Myers J."/>
            <person name="Bonds A."/>
            <person name="Quandt C.A."/>
            <person name="Barry K."/>
            <person name="Liu P."/>
            <person name="Grigoriev I."/>
            <person name="Longcore J.E."/>
            <person name="James T.Y."/>
        </authorList>
    </citation>
    <scope>NUCLEOTIDE SEQUENCE</scope>
    <source>
        <strain evidence="4">JEL0379</strain>
    </source>
</reference>
<feature type="compositionally biased region" description="Low complexity" evidence="2">
    <location>
        <begin position="208"/>
        <end position="222"/>
    </location>
</feature>
<gene>
    <name evidence="4" type="ORF">HDU87_007809</name>
</gene>
<feature type="compositionally biased region" description="Pro residues" evidence="2">
    <location>
        <begin position="484"/>
        <end position="493"/>
    </location>
</feature>
<dbReference type="AlphaFoldDB" id="A0AAD5TJ12"/>
<feature type="region of interest" description="Disordered" evidence="2">
    <location>
        <begin position="453"/>
        <end position="521"/>
    </location>
</feature>
<dbReference type="EMBL" id="JADGJQ010000075">
    <property type="protein sequence ID" value="KAJ3172807.1"/>
    <property type="molecule type" value="Genomic_DNA"/>
</dbReference>
<evidence type="ECO:0000313" key="5">
    <source>
        <dbReference type="Proteomes" id="UP001212152"/>
    </source>
</evidence>
<dbReference type="CDD" id="cd00202">
    <property type="entry name" value="ZnF_GATA"/>
    <property type="match status" value="1"/>
</dbReference>
<dbReference type="PROSITE" id="PS50114">
    <property type="entry name" value="GATA_ZN_FINGER_2"/>
    <property type="match status" value="1"/>
</dbReference>
<evidence type="ECO:0000259" key="3">
    <source>
        <dbReference type="PROSITE" id="PS50114"/>
    </source>
</evidence>
<dbReference type="Gene3D" id="3.30.50.10">
    <property type="entry name" value="Erythroid Transcription Factor GATA-1, subunit A"/>
    <property type="match status" value="1"/>
</dbReference>
<keyword evidence="1" id="KW-0479">Metal-binding</keyword>
<accession>A0AAD5TJ12</accession>
<evidence type="ECO:0000256" key="1">
    <source>
        <dbReference type="PROSITE-ProRule" id="PRU00094"/>
    </source>
</evidence>
<feature type="compositionally biased region" description="Low complexity" evidence="2">
    <location>
        <begin position="497"/>
        <end position="521"/>
    </location>
</feature>
<dbReference type="GO" id="GO:0006355">
    <property type="term" value="P:regulation of DNA-templated transcription"/>
    <property type="evidence" value="ECO:0007669"/>
    <property type="project" value="InterPro"/>
</dbReference>
<protein>
    <recommendedName>
        <fullName evidence="3">GATA-type domain-containing protein</fullName>
    </recommendedName>
</protein>
<dbReference type="Pfam" id="PF08550">
    <property type="entry name" value="GATA_AreA"/>
    <property type="match status" value="1"/>
</dbReference>
<sequence>MAPLVLKVKGNENDFSSFANLETDDDLARAWKTCSKVKAELVNGNRLENLSWRLWHLHQAMNHLSQTQFRRIASKASRKLDEADVKTPSLTTKRKLRQPPPPRRATPADASFPSPPTSDDDEPSVPLAYHVKSEPEPSVVISEEVLMEHHQQVQQQQQHEAAFLDIPSPCPPFAPSDFVFLQTTESLAPLVPGASAPMSHAVPTSMHSAQVSPASFPSPQSQQHLNSFLNSFGSMNYPLAGGGLEDDMFDDYLRDSVAGWQASIGTARQPIVTPTAKPMPSSAMSNSAYFGGTSYASSAGASSYGQQHTGFDLAASTFVDPPQAFSTGSYYVDCRPASCEASFATASSEAAAAVMLQQHIQVFPSTQTHVQSSYPTSTPMDIDQQLDASNATFPPYGLQLPEMSAMSLASPFHNAALAAHLSLMDPDLGMLAHHSHQPMLSSPPHSECLAVRPKDVSAPATSLPPPPSAPFTAAEPTEPALIAPRPPPTAPRPHPAKAPAKPPASSSAPATTAAAPAPRVSRSVACAGNSDGKMMCENCHVTSTPLWRRSANDELLCNACGL</sequence>
<dbReference type="InterPro" id="IPR013088">
    <property type="entry name" value="Znf_NHR/GATA"/>
</dbReference>
<dbReference type="SUPFAM" id="SSF57716">
    <property type="entry name" value="Glucocorticoid receptor-like (DNA-binding domain)"/>
    <property type="match status" value="1"/>
</dbReference>
<proteinExistence type="predicted"/>
<evidence type="ECO:0000313" key="4">
    <source>
        <dbReference type="EMBL" id="KAJ3172807.1"/>
    </source>
</evidence>
<name>A0AAD5TJ12_9FUNG</name>
<feature type="domain" description="GATA-type" evidence="3">
    <location>
        <begin position="530"/>
        <end position="562"/>
    </location>
</feature>
<feature type="region of interest" description="Disordered" evidence="2">
    <location>
        <begin position="201"/>
        <end position="222"/>
    </location>
</feature>
<dbReference type="Proteomes" id="UP001212152">
    <property type="component" value="Unassembled WGS sequence"/>
</dbReference>
<dbReference type="InterPro" id="IPR000679">
    <property type="entry name" value="Znf_GATA"/>
</dbReference>
<dbReference type="InterPro" id="IPR013860">
    <property type="entry name" value="AreA_GATA"/>
</dbReference>
<comment type="caution">
    <text evidence="4">The sequence shown here is derived from an EMBL/GenBank/DDBJ whole genome shotgun (WGS) entry which is preliminary data.</text>
</comment>
<keyword evidence="5" id="KW-1185">Reference proteome</keyword>
<keyword evidence="1" id="KW-0862">Zinc</keyword>
<evidence type="ECO:0000256" key="2">
    <source>
        <dbReference type="SAM" id="MobiDB-lite"/>
    </source>
</evidence>
<dbReference type="GO" id="GO:0043565">
    <property type="term" value="F:sequence-specific DNA binding"/>
    <property type="evidence" value="ECO:0007669"/>
    <property type="project" value="InterPro"/>
</dbReference>
<feature type="compositionally biased region" description="Low complexity" evidence="2">
    <location>
        <begin position="470"/>
        <end position="483"/>
    </location>
</feature>
<organism evidence="4 5">
    <name type="scientific">Geranomyces variabilis</name>
    <dbReference type="NCBI Taxonomy" id="109894"/>
    <lineage>
        <taxon>Eukaryota</taxon>
        <taxon>Fungi</taxon>
        <taxon>Fungi incertae sedis</taxon>
        <taxon>Chytridiomycota</taxon>
        <taxon>Chytridiomycota incertae sedis</taxon>
        <taxon>Chytridiomycetes</taxon>
        <taxon>Spizellomycetales</taxon>
        <taxon>Powellomycetaceae</taxon>
        <taxon>Geranomyces</taxon>
    </lineage>
</organism>
<dbReference type="PRINTS" id="PR00619">
    <property type="entry name" value="GATAZNFINGER"/>
</dbReference>
<dbReference type="GO" id="GO:0008270">
    <property type="term" value="F:zinc ion binding"/>
    <property type="evidence" value="ECO:0007669"/>
    <property type="project" value="UniProtKB-KW"/>
</dbReference>